<protein>
    <submittedName>
        <fullName evidence="1">Uncharacterized protein</fullName>
    </submittedName>
</protein>
<proteinExistence type="predicted"/>
<comment type="caution">
    <text evidence="1">The sequence shown here is derived from an EMBL/GenBank/DDBJ whole genome shotgun (WGS) entry which is preliminary data.</text>
</comment>
<dbReference type="Proteomes" id="UP000230233">
    <property type="component" value="Chromosome V"/>
</dbReference>
<name>A0A2G5TLZ4_9PELO</name>
<keyword evidence="2" id="KW-1185">Reference proteome</keyword>
<dbReference type="STRING" id="1611254.A0A2G5TLZ4"/>
<dbReference type="OrthoDB" id="5870026at2759"/>
<evidence type="ECO:0000313" key="2">
    <source>
        <dbReference type="Proteomes" id="UP000230233"/>
    </source>
</evidence>
<evidence type="ECO:0000313" key="1">
    <source>
        <dbReference type="EMBL" id="PIC28268.1"/>
    </source>
</evidence>
<dbReference type="EMBL" id="PDUG01000005">
    <property type="protein sequence ID" value="PIC28268.1"/>
    <property type="molecule type" value="Genomic_DNA"/>
</dbReference>
<accession>A0A2G5TLZ4</accession>
<sequence>MIITHLPATRLEHYYLSSIIGEVRRAAASFQEHPLEDEKMSETEIITIRKPDGTTETKTVVRCCVSPRVTCRCPREQKKTTDKEKEKSVR</sequence>
<dbReference type="AlphaFoldDB" id="A0A2G5TLZ4"/>
<reference evidence="2" key="1">
    <citation type="submission" date="2017-10" db="EMBL/GenBank/DDBJ databases">
        <title>Rapid genome shrinkage in a self-fertile nematode reveals novel sperm competition proteins.</title>
        <authorList>
            <person name="Yin D."/>
            <person name="Schwarz E.M."/>
            <person name="Thomas C.G."/>
            <person name="Felde R.L."/>
            <person name="Korf I.F."/>
            <person name="Cutter A.D."/>
            <person name="Schartner C.M."/>
            <person name="Ralston E.J."/>
            <person name="Meyer B.J."/>
            <person name="Haag E.S."/>
        </authorList>
    </citation>
    <scope>NUCLEOTIDE SEQUENCE [LARGE SCALE GENOMIC DNA]</scope>
    <source>
        <strain evidence="2">JU1422</strain>
    </source>
</reference>
<gene>
    <name evidence="1" type="primary">Cnig_chr_V.g20245</name>
    <name evidence="1" type="ORF">B9Z55_020245</name>
</gene>
<organism evidence="1 2">
    <name type="scientific">Caenorhabditis nigoni</name>
    <dbReference type="NCBI Taxonomy" id="1611254"/>
    <lineage>
        <taxon>Eukaryota</taxon>
        <taxon>Metazoa</taxon>
        <taxon>Ecdysozoa</taxon>
        <taxon>Nematoda</taxon>
        <taxon>Chromadorea</taxon>
        <taxon>Rhabditida</taxon>
        <taxon>Rhabditina</taxon>
        <taxon>Rhabditomorpha</taxon>
        <taxon>Rhabditoidea</taxon>
        <taxon>Rhabditidae</taxon>
        <taxon>Peloderinae</taxon>
        <taxon>Caenorhabditis</taxon>
    </lineage>
</organism>